<dbReference type="RefSeq" id="WP_114673350.1">
    <property type="nucleotide sequence ID" value="NZ_CP031163.1"/>
</dbReference>
<dbReference type="EMBL" id="CP031163">
    <property type="protein sequence ID" value="AXH00695.1"/>
    <property type="molecule type" value="Genomic_DNA"/>
</dbReference>
<keyword evidence="3" id="KW-0614">Plasmid</keyword>
<comment type="similarity">
    <text evidence="1">Belongs to the GSP E family.</text>
</comment>
<dbReference type="Proteomes" id="UP000253744">
    <property type="component" value="Plasmid pDrdI"/>
</dbReference>
<evidence type="ECO:0000256" key="1">
    <source>
        <dbReference type="ARBA" id="ARBA00006611"/>
    </source>
</evidence>
<dbReference type="InterPro" id="IPR001482">
    <property type="entry name" value="T2SS/T4SS_dom"/>
</dbReference>
<gene>
    <name evidence="3" type="ORF">DVJ83_16200</name>
</gene>
<accession>A0A345ILX2</accession>
<geneLocation type="plasmid" evidence="4">
    <name>pdrdi</name>
</geneLocation>
<dbReference type="AlphaFoldDB" id="A0A345ILX2"/>
<evidence type="ECO:0000259" key="2">
    <source>
        <dbReference type="Pfam" id="PF00437"/>
    </source>
</evidence>
<dbReference type="InterPro" id="IPR027417">
    <property type="entry name" value="P-loop_NTPase"/>
</dbReference>
<sequence>MNVTTNNIAEVLDHLTSLGASDIRLQTGQCPLTEIKGEWTAHREYEPLGGDVVSNIHQQLCRDERFKCVVENRPLDGDYRTATSNYNFRVSVGKENGRVYLSLRPLPREIPSFDKLKLLDDTLGDTPPHTSHLTEGFRYILGQKRGLILVSGATGSGKSTTLASMIDYINRTFAYNIITIEDPVEFVFKPQKSKFIQREVGVDTESFSMGLRASLRQKPNIILVGELRDSETMDAAFRAAATGHLVLGTVHNIEAAQIIERILNEFPQNQHSRVRYAMAETLLGAFAQQIVSTVTGGRQVIHEALIMTPEIRSIIRPKDGQASGGYLQALREELTKKNPYGSRSMDSELKRAERAGLITGEEAYNHAVHPSQWDAL</sequence>
<dbReference type="PANTHER" id="PTHR30486:SF12">
    <property type="entry name" value="TYPE IV PILUS ATPASE PILU"/>
    <property type="match status" value="1"/>
</dbReference>
<organism evidence="3 4">
    <name type="scientific">Deinococcus wulumuqiensis</name>
    <dbReference type="NCBI Taxonomy" id="980427"/>
    <lineage>
        <taxon>Bacteria</taxon>
        <taxon>Thermotogati</taxon>
        <taxon>Deinococcota</taxon>
        <taxon>Deinococci</taxon>
        <taxon>Deinococcales</taxon>
        <taxon>Deinococcaceae</taxon>
        <taxon>Deinococcus</taxon>
    </lineage>
</organism>
<dbReference type="GO" id="GO:0016887">
    <property type="term" value="F:ATP hydrolysis activity"/>
    <property type="evidence" value="ECO:0007669"/>
    <property type="project" value="InterPro"/>
</dbReference>
<dbReference type="Gene3D" id="3.40.50.300">
    <property type="entry name" value="P-loop containing nucleotide triphosphate hydrolases"/>
    <property type="match status" value="1"/>
</dbReference>
<dbReference type="PANTHER" id="PTHR30486">
    <property type="entry name" value="TWITCHING MOTILITY PROTEIN PILT"/>
    <property type="match status" value="1"/>
</dbReference>
<dbReference type="InterPro" id="IPR050921">
    <property type="entry name" value="T4SS_GSP_E_ATPase"/>
</dbReference>
<proteinExistence type="inferred from homology"/>
<feature type="domain" description="Bacterial type II secretion system protein E" evidence="2">
    <location>
        <begin position="134"/>
        <end position="294"/>
    </location>
</feature>
<dbReference type="Gene3D" id="3.30.450.90">
    <property type="match status" value="1"/>
</dbReference>
<reference evidence="3 4" key="1">
    <citation type="submission" date="2018-07" db="EMBL/GenBank/DDBJ databases">
        <title>Complete Genome and Methylome Analysis of Deinococcus wulumuqiensis NEB 479.</title>
        <authorList>
            <person name="Fomenkov A."/>
            <person name="Luyten Y."/>
            <person name="Vincze T."/>
            <person name="Anton B.P."/>
            <person name="Clark T."/>
            <person name="Roberts R.J."/>
            <person name="Morgan R.D."/>
        </authorList>
    </citation>
    <scope>NUCLEOTIDE SEQUENCE [LARGE SCALE GENOMIC DNA]</scope>
    <source>
        <strain evidence="3 4">NEB 479</strain>
        <plasmid evidence="4">Plasmid pdrdi</plasmid>
    </source>
</reference>
<protein>
    <submittedName>
        <fullName evidence="3">Twitching motility protein PilT</fullName>
    </submittedName>
</protein>
<evidence type="ECO:0000313" key="4">
    <source>
        <dbReference type="Proteomes" id="UP000253744"/>
    </source>
</evidence>
<dbReference type="SUPFAM" id="SSF52540">
    <property type="entry name" value="P-loop containing nucleoside triphosphate hydrolases"/>
    <property type="match status" value="1"/>
</dbReference>
<dbReference type="KEGG" id="dwu:DVJ83_16200"/>
<dbReference type="Pfam" id="PF00437">
    <property type="entry name" value="T2SSE"/>
    <property type="match status" value="1"/>
</dbReference>
<evidence type="ECO:0000313" key="3">
    <source>
        <dbReference type="EMBL" id="AXH00695.1"/>
    </source>
</evidence>
<name>A0A345ILX2_9DEIO</name>